<evidence type="ECO:0000256" key="2">
    <source>
        <dbReference type="ARBA" id="ARBA00022630"/>
    </source>
</evidence>
<evidence type="ECO:0000256" key="3">
    <source>
        <dbReference type="ARBA" id="ARBA00022827"/>
    </source>
</evidence>
<name>A0A368UCX7_9GAMM</name>
<keyword evidence="5" id="KW-0547">Nucleotide-binding</keyword>
<dbReference type="PIRSF" id="PIRSF000350">
    <property type="entry name" value="Mercury_reductase_MerA"/>
    <property type="match status" value="1"/>
</dbReference>
<evidence type="ECO:0000313" key="9">
    <source>
        <dbReference type="EMBL" id="RCV93523.1"/>
    </source>
</evidence>
<dbReference type="Gene3D" id="3.30.390.30">
    <property type="match status" value="1"/>
</dbReference>
<keyword evidence="9" id="KW-0560">Oxidoreductase</keyword>
<dbReference type="SUPFAM" id="SSF51905">
    <property type="entry name" value="FAD/NAD(P)-binding domain"/>
    <property type="match status" value="1"/>
</dbReference>
<dbReference type="SUPFAM" id="SSF55424">
    <property type="entry name" value="FAD/NAD-linked reductases, dimerisation (C-terminal) domain"/>
    <property type="match status" value="1"/>
</dbReference>
<dbReference type="InterPro" id="IPR016156">
    <property type="entry name" value="FAD/NAD-linked_Rdtase_dimer_sf"/>
</dbReference>
<dbReference type="EMBL" id="QPIJ01000002">
    <property type="protein sequence ID" value="RCV93523.1"/>
    <property type="molecule type" value="Genomic_DNA"/>
</dbReference>
<keyword evidence="2" id="KW-0285">Flavoprotein</keyword>
<dbReference type="GO" id="GO:0004148">
    <property type="term" value="F:dihydrolipoyl dehydrogenase (NADH) activity"/>
    <property type="evidence" value="ECO:0007669"/>
    <property type="project" value="UniProtKB-EC"/>
</dbReference>
<reference evidence="9 10" key="1">
    <citation type="submission" date="2018-07" db="EMBL/GenBank/DDBJ databases">
        <title>Halomonas rutogse sp. nov., isolated from Lake TangqianCo on Tibetan Plateau.</title>
        <authorList>
            <person name="Lu H."/>
            <person name="Xing P."/>
            <person name="Wu Q."/>
        </authorList>
    </citation>
    <scope>NUCLEOTIDE SEQUENCE [LARGE SCALE GENOMIC DNA]</scope>
    <source>
        <strain evidence="9 10">TQ8S</strain>
    </source>
</reference>
<protein>
    <submittedName>
        <fullName evidence="9">Dihydrolipoyl dehydrogenase</fullName>
        <ecNumber evidence="9">1.8.1.4</ecNumber>
    </submittedName>
</protein>
<dbReference type="PRINTS" id="PR00368">
    <property type="entry name" value="FADPNR"/>
</dbReference>
<feature type="binding site" evidence="5">
    <location>
        <begin position="178"/>
        <end position="185"/>
    </location>
    <ligand>
        <name>NAD(+)</name>
        <dbReference type="ChEBI" id="CHEBI:57540"/>
    </ligand>
</feature>
<evidence type="ECO:0000259" key="7">
    <source>
        <dbReference type="Pfam" id="PF02852"/>
    </source>
</evidence>
<evidence type="ECO:0000256" key="5">
    <source>
        <dbReference type="PIRSR" id="PIRSR000350-3"/>
    </source>
</evidence>
<organism evidence="9 10">
    <name type="scientific">Vreelandella rituensis</name>
    <dbReference type="NCBI Taxonomy" id="2282306"/>
    <lineage>
        <taxon>Bacteria</taxon>
        <taxon>Pseudomonadati</taxon>
        <taxon>Pseudomonadota</taxon>
        <taxon>Gammaproteobacteria</taxon>
        <taxon>Oceanospirillales</taxon>
        <taxon>Halomonadaceae</taxon>
        <taxon>Vreelandella</taxon>
    </lineage>
</organism>
<evidence type="ECO:0000313" key="10">
    <source>
        <dbReference type="Proteomes" id="UP000253204"/>
    </source>
</evidence>
<accession>A0A368UCX7</accession>
<sequence>MQQRDVDIAIIGAGSAGLSAWHAANKYTDNVVLIEEGEYGTTCARVGCMPSKLLIAAAERAHQVRDAAGFGVEVENVTIDGCAVMARVKHERDGFVDSVLTSMQRIDEVKRLEGHARFIDAHTLAVGEHSRVRARNIIIATGSRPTWPGIFEGAGDRLIVNDDIFDWDDLPESVAVFGPGIIGLELGQALHRLGVRIRMFGIGGSLGPFQDATLRDYADQTFKAEFYLDPDAEVESIEREGDQVVVTFLERDTGQRLTEHFDYLLAATGRRPNVDKLALENAGLTLDDKGIPSFNRFTLQCLDASGEPSHVFIAGDADQELPLLHEAINEGRIAGDNAGRYPDCRVTQRNVALAIVFTDPQIATLGPSRGELEQRYGGHGCLAVGEVTFDKQGRAITIRENQGMLRLYAEHGSGQFLGAELFGPRIEHMAHLLAWALEQKLSVSRMLEMPFYHPVLEEGLRSALHDLNAKLRKGPGIIEHCMECGPGD</sequence>
<comment type="cofactor">
    <cofactor evidence="5">
        <name>FAD</name>
        <dbReference type="ChEBI" id="CHEBI:57692"/>
    </cofactor>
    <text evidence="5">Binds 1 FAD per subunit.</text>
</comment>
<proteinExistence type="inferred from homology"/>
<dbReference type="InterPro" id="IPR004099">
    <property type="entry name" value="Pyr_nucl-diS_OxRdtase_dimer"/>
</dbReference>
<feature type="binding site" evidence="5">
    <location>
        <position position="52"/>
    </location>
    <ligand>
        <name>FAD</name>
        <dbReference type="ChEBI" id="CHEBI:57692"/>
    </ligand>
</feature>
<keyword evidence="5" id="KW-0520">NAD</keyword>
<evidence type="ECO:0000256" key="6">
    <source>
        <dbReference type="PIRSR" id="PIRSR000350-4"/>
    </source>
</evidence>
<feature type="binding site" evidence="5">
    <location>
        <begin position="141"/>
        <end position="143"/>
    </location>
    <ligand>
        <name>FAD</name>
        <dbReference type="ChEBI" id="CHEBI:57692"/>
    </ligand>
</feature>
<dbReference type="PANTHER" id="PTHR43014:SF4">
    <property type="entry name" value="PYRIDINE NUCLEOTIDE-DISULFIDE OXIDOREDUCTASE RCLA-RELATED"/>
    <property type="match status" value="1"/>
</dbReference>
<dbReference type="AlphaFoldDB" id="A0A368UCX7"/>
<dbReference type="InterPro" id="IPR023753">
    <property type="entry name" value="FAD/NAD-binding_dom"/>
</dbReference>
<dbReference type="Gene3D" id="3.50.50.60">
    <property type="entry name" value="FAD/NAD(P)-binding domain"/>
    <property type="match status" value="2"/>
</dbReference>
<dbReference type="EC" id="1.8.1.4" evidence="9"/>
<comment type="similarity">
    <text evidence="1">Belongs to the class-I pyridine nucleotide-disulfide oxidoreductase family.</text>
</comment>
<dbReference type="Proteomes" id="UP000253204">
    <property type="component" value="Unassembled WGS sequence"/>
</dbReference>
<dbReference type="PANTHER" id="PTHR43014">
    <property type="entry name" value="MERCURIC REDUCTASE"/>
    <property type="match status" value="1"/>
</dbReference>
<keyword evidence="10" id="KW-1185">Reference proteome</keyword>
<evidence type="ECO:0000256" key="4">
    <source>
        <dbReference type="PIRSR" id="PIRSR000350-2"/>
    </source>
</evidence>
<comment type="caution">
    <text evidence="9">The sequence shown here is derived from an EMBL/GenBank/DDBJ whole genome shotgun (WGS) entry which is preliminary data.</text>
</comment>
<feature type="domain" description="FAD/NAD(P)-binding" evidence="8">
    <location>
        <begin position="7"/>
        <end position="331"/>
    </location>
</feature>
<dbReference type="NCBIfam" id="NF004939">
    <property type="entry name" value="PRK06292.1-1"/>
    <property type="match status" value="1"/>
</dbReference>
<feature type="disulfide bond" description="Redox-active" evidence="6">
    <location>
        <begin position="43"/>
        <end position="48"/>
    </location>
</feature>
<feature type="domain" description="Pyridine nucleotide-disulphide oxidoreductase dimerisation" evidence="7">
    <location>
        <begin position="355"/>
        <end position="462"/>
    </location>
</feature>
<evidence type="ECO:0000259" key="8">
    <source>
        <dbReference type="Pfam" id="PF07992"/>
    </source>
</evidence>
<dbReference type="InterPro" id="IPR001100">
    <property type="entry name" value="Pyr_nuc-diS_OxRdtase"/>
</dbReference>
<dbReference type="InterPro" id="IPR036188">
    <property type="entry name" value="FAD/NAD-bd_sf"/>
</dbReference>
<keyword evidence="3 5" id="KW-0274">FAD</keyword>
<feature type="binding site" evidence="5">
    <location>
        <position position="316"/>
    </location>
    <ligand>
        <name>FAD</name>
        <dbReference type="ChEBI" id="CHEBI:57692"/>
    </ligand>
</feature>
<dbReference type="RefSeq" id="WP_114485395.1">
    <property type="nucleotide sequence ID" value="NZ_CBCSHM010000012.1"/>
</dbReference>
<dbReference type="Pfam" id="PF02852">
    <property type="entry name" value="Pyr_redox_dim"/>
    <property type="match status" value="1"/>
</dbReference>
<gene>
    <name evidence="9" type="ORF">DU506_02610</name>
</gene>
<dbReference type="PRINTS" id="PR00411">
    <property type="entry name" value="PNDRDTASEI"/>
</dbReference>
<evidence type="ECO:0000256" key="1">
    <source>
        <dbReference type="ARBA" id="ARBA00007532"/>
    </source>
</evidence>
<dbReference type="GO" id="GO:0050660">
    <property type="term" value="F:flavin adenine dinucleotide binding"/>
    <property type="evidence" value="ECO:0007669"/>
    <property type="project" value="TreeGrafter"/>
</dbReference>
<feature type="binding site" evidence="5">
    <location>
        <position position="269"/>
    </location>
    <ligand>
        <name>NAD(+)</name>
        <dbReference type="ChEBI" id="CHEBI:57540"/>
    </ligand>
</feature>
<feature type="active site" description="Proton acceptor" evidence="4">
    <location>
        <position position="453"/>
    </location>
</feature>
<dbReference type="GO" id="GO:0003955">
    <property type="term" value="F:NAD(P)H dehydrogenase (quinone) activity"/>
    <property type="evidence" value="ECO:0007669"/>
    <property type="project" value="TreeGrafter"/>
</dbReference>
<dbReference type="Pfam" id="PF07992">
    <property type="entry name" value="Pyr_redox_2"/>
    <property type="match status" value="1"/>
</dbReference>
<dbReference type="OrthoDB" id="9800167at2"/>